<gene>
    <name evidence="4" type="ORF">CYME_CMR155C</name>
</gene>
<dbReference type="Proteomes" id="UP000007014">
    <property type="component" value="Chromosome 18"/>
</dbReference>
<evidence type="ECO:0000256" key="1">
    <source>
        <dbReference type="SAM" id="Coils"/>
    </source>
</evidence>
<evidence type="ECO:0000259" key="3">
    <source>
        <dbReference type="Pfam" id="PF12325"/>
    </source>
</evidence>
<dbReference type="GO" id="GO:0005783">
    <property type="term" value="C:endoplasmic reticulum"/>
    <property type="evidence" value="ECO:0007669"/>
    <property type="project" value="TreeGrafter"/>
</dbReference>
<dbReference type="KEGG" id="cme:CYME_CMR155C"/>
<dbReference type="GO" id="GO:0005794">
    <property type="term" value="C:Golgi apparatus"/>
    <property type="evidence" value="ECO:0007669"/>
    <property type="project" value="TreeGrafter"/>
</dbReference>
<dbReference type="OrthoDB" id="74178at2759"/>
<dbReference type="OMA" id="EKWPNGY"/>
<feature type="domain" description="TATA element modulatory factor 1 TATA binding" evidence="3">
    <location>
        <begin position="521"/>
        <end position="621"/>
    </location>
</feature>
<dbReference type="InterPro" id="IPR022091">
    <property type="entry name" value="TMF_TATA-bd"/>
</dbReference>
<dbReference type="InterPro" id="IPR052602">
    <property type="entry name" value="Growth_transcription_reg"/>
</dbReference>
<dbReference type="RefSeq" id="XP_005538443.1">
    <property type="nucleotide sequence ID" value="XM_005538386.1"/>
</dbReference>
<dbReference type="AlphaFoldDB" id="M1VGS6"/>
<organism evidence="4 5">
    <name type="scientific">Cyanidioschyzon merolae (strain NIES-3377 / 10D)</name>
    <name type="common">Unicellular red alga</name>
    <dbReference type="NCBI Taxonomy" id="280699"/>
    <lineage>
        <taxon>Eukaryota</taxon>
        <taxon>Rhodophyta</taxon>
        <taxon>Bangiophyceae</taxon>
        <taxon>Cyanidiales</taxon>
        <taxon>Cyanidiaceae</taxon>
        <taxon>Cyanidioschyzon</taxon>
    </lineage>
</organism>
<dbReference type="EMBL" id="AP006500">
    <property type="protein sequence ID" value="BAM82407.1"/>
    <property type="molecule type" value="Genomic_DNA"/>
</dbReference>
<dbReference type="Gramene" id="CMR155CT">
    <property type="protein sequence ID" value="CMR155CT"/>
    <property type="gene ID" value="CMR155C"/>
</dbReference>
<dbReference type="STRING" id="280699.M1VGS6"/>
<feature type="coiled-coil region" evidence="1">
    <location>
        <begin position="133"/>
        <end position="298"/>
    </location>
</feature>
<reference evidence="4 5" key="2">
    <citation type="journal article" date="2007" name="BMC Biol.">
        <title>A 100%-complete sequence reveals unusually simple genomic features in the hot-spring red alga Cyanidioschyzon merolae.</title>
        <authorList>
            <person name="Nozaki H."/>
            <person name="Takano H."/>
            <person name="Misumi O."/>
            <person name="Terasawa K."/>
            <person name="Matsuzaki M."/>
            <person name="Maruyama S."/>
            <person name="Nishida K."/>
            <person name="Yagisawa F."/>
            <person name="Yoshida Y."/>
            <person name="Fujiwara T."/>
            <person name="Takio S."/>
            <person name="Tamura K."/>
            <person name="Chung S.J."/>
            <person name="Nakamura S."/>
            <person name="Kuroiwa H."/>
            <person name="Tanaka K."/>
            <person name="Sato N."/>
            <person name="Kuroiwa T."/>
        </authorList>
    </citation>
    <scope>NUCLEOTIDE SEQUENCE [LARGE SCALE GENOMIC DNA]</scope>
    <source>
        <strain evidence="4 5">10D</strain>
    </source>
</reference>
<proteinExistence type="predicted"/>
<reference evidence="4 5" key="1">
    <citation type="journal article" date="2004" name="Nature">
        <title>Genome sequence of the ultrasmall unicellular red alga Cyanidioschyzon merolae 10D.</title>
        <authorList>
            <person name="Matsuzaki M."/>
            <person name="Misumi O."/>
            <person name="Shin-i T."/>
            <person name="Maruyama S."/>
            <person name="Takahara M."/>
            <person name="Miyagishima S."/>
            <person name="Mori T."/>
            <person name="Nishida K."/>
            <person name="Yagisawa F."/>
            <person name="Nishida K."/>
            <person name="Yoshida Y."/>
            <person name="Nishimura Y."/>
            <person name="Nakao S."/>
            <person name="Kobayashi T."/>
            <person name="Momoyama Y."/>
            <person name="Higashiyama T."/>
            <person name="Minoda A."/>
            <person name="Sano M."/>
            <person name="Nomoto H."/>
            <person name="Oishi K."/>
            <person name="Hayashi H."/>
            <person name="Ohta F."/>
            <person name="Nishizaka S."/>
            <person name="Haga S."/>
            <person name="Miura S."/>
            <person name="Morishita T."/>
            <person name="Kabeya Y."/>
            <person name="Terasawa K."/>
            <person name="Suzuki Y."/>
            <person name="Ishii Y."/>
            <person name="Asakawa S."/>
            <person name="Takano H."/>
            <person name="Ohta N."/>
            <person name="Kuroiwa H."/>
            <person name="Tanaka K."/>
            <person name="Shimizu N."/>
            <person name="Sugano S."/>
            <person name="Sato N."/>
            <person name="Nozaki H."/>
            <person name="Ogasawara N."/>
            <person name="Kohara Y."/>
            <person name="Kuroiwa T."/>
        </authorList>
    </citation>
    <scope>NUCLEOTIDE SEQUENCE [LARGE SCALE GENOMIC DNA]</scope>
    <source>
        <strain evidence="4 5">10D</strain>
    </source>
</reference>
<evidence type="ECO:0000313" key="4">
    <source>
        <dbReference type="EMBL" id="BAM82407.1"/>
    </source>
</evidence>
<dbReference type="GeneID" id="16996782"/>
<dbReference type="HOGENOM" id="CLU_424158_0_0_1"/>
<feature type="coiled-coil region" evidence="1">
    <location>
        <begin position="537"/>
        <end position="613"/>
    </location>
</feature>
<feature type="compositionally biased region" description="Basic and acidic residues" evidence="2">
    <location>
        <begin position="50"/>
        <end position="61"/>
    </location>
</feature>
<feature type="compositionally biased region" description="Basic and acidic residues" evidence="2">
    <location>
        <begin position="71"/>
        <end position="85"/>
    </location>
</feature>
<feature type="compositionally biased region" description="Basic and acidic residues" evidence="2">
    <location>
        <begin position="30"/>
        <end position="42"/>
    </location>
</feature>
<dbReference type="Pfam" id="PF12325">
    <property type="entry name" value="TMF_TATA_bd"/>
    <property type="match status" value="1"/>
</dbReference>
<name>M1VGS6_CYAM1</name>
<sequence>MRRAVADEEEWEDVAAPEITEPALSATAEVRGRSPEASHEQDSGASFDSKTLRSETDDASRAHVLAATGAEEGHSPRTDAKERDSGAGSYGSQVGPGRLPSPRPSLEAAENAQELYQEAQRLSKLVYERDQQVQAQRKRIRELERLVDSERSRANSTALQLRKEEERVQECQARLQAQLAQLKQAEEQRKHCEQEHVQRSELQTLETRLHELRDEHEAELRSLTRRLAMKAQEQLEIAKSEYRDRLEVLQSQLEHVKALLERTQQEQGRRERQWREEVAQARAHVSELEQQNEELSRSVSEATKPLMRQIQVLHEQLRQRSAGEATIQERLEQQVLQIRAELEAANVARAALLEEHTRLDTRARELEWKLRDFVALGSTLREQRVAAAKVLSQIRTCCAQLRRTLFTFREDWLRLQRAYESEARETAHALGGLRRRLQIERRQLMTTPSLCEAVPTASQMQPGEASAVQTVRDTPTASLVAGETLDNVSAPEDAVDERHSTPGSSVSAGELLLSGSLPNLVQWTEVQSHLRHRANVIRSLQTELMRREDIIQNLTSEMAQLNEKLESQAAQVKRLDDEIRRMHEREQALLELLGEKEELVQELREDIADMKGIFHEQLEELARQLESARTVACPATSTTTNPSSEV</sequence>
<evidence type="ECO:0000313" key="5">
    <source>
        <dbReference type="Proteomes" id="UP000007014"/>
    </source>
</evidence>
<accession>M1VGS6</accession>
<protein>
    <submittedName>
        <fullName evidence="4">Similar to TATA element modulatory factor</fullName>
    </submittedName>
</protein>
<feature type="region of interest" description="Disordered" evidence="2">
    <location>
        <begin position="1"/>
        <end position="112"/>
    </location>
</feature>
<keyword evidence="1" id="KW-0175">Coiled coil</keyword>
<dbReference type="eggNOG" id="KOG4673">
    <property type="taxonomic scope" value="Eukaryota"/>
</dbReference>
<evidence type="ECO:0000256" key="2">
    <source>
        <dbReference type="SAM" id="MobiDB-lite"/>
    </source>
</evidence>
<dbReference type="PANTHER" id="PTHR46515:SF1">
    <property type="entry name" value="TATA ELEMENT MODULATORY FACTOR"/>
    <property type="match status" value="1"/>
</dbReference>
<dbReference type="PANTHER" id="PTHR46515">
    <property type="entry name" value="TATA ELEMENT MODULATORY FACTOR TMF1"/>
    <property type="match status" value="1"/>
</dbReference>
<keyword evidence="5" id="KW-1185">Reference proteome</keyword>
<feature type="region of interest" description="Disordered" evidence="2">
    <location>
        <begin position="483"/>
        <end position="507"/>
    </location>
</feature>